<dbReference type="InterPro" id="IPR018657">
    <property type="entry name" value="LarA-like_N"/>
</dbReference>
<dbReference type="InterPro" id="IPR048068">
    <property type="entry name" value="LarA-like"/>
</dbReference>
<dbReference type="PANTHER" id="PTHR33171">
    <property type="entry name" value="LAR_N DOMAIN-CONTAINING PROTEIN"/>
    <property type="match status" value="1"/>
</dbReference>
<organism evidence="2 3">
    <name type="scientific">Propioniciclava flava</name>
    <dbReference type="NCBI Taxonomy" id="2072026"/>
    <lineage>
        <taxon>Bacteria</taxon>
        <taxon>Bacillati</taxon>
        <taxon>Actinomycetota</taxon>
        <taxon>Actinomycetes</taxon>
        <taxon>Propionibacteriales</taxon>
        <taxon>Propionibacteriaceae</taxon>
        <taxon>Propioniciclava</taxon>
    </lineage>
</organism>
<dbReference type="AlphaFoldDB" id="A0A4Q2EG20"/>
<name>A0A4Q2EG20_9ACTN</name>
<evidence type="ECO:0000313" key="3">
    <source>
        <dbReference type="Proteomes" id="UP000290624"/>
    </source>
</evidence>
<sequence>MAITAIPLQEDAVSQSATLEAVTIGGPHLTVADAELDAFILDQFAGVDFDDKSVVLVVPDGTRSCPLPLLLRTVHRHLIDRVASLTTVIALGTHSYMEPAEIDAWFGVPQGSTLAETYPGMTVVNHEFLDPDKIVTLGTLSAEEVSQLSGGLVSEEVVVEMNRYVAEADINLVIGPVFPHEVIGISGGNKYFIPGCSTHDAIDLSHWVGALIGIETMIGTTGVTPVRAIVDAGSAMIPGLRLALCLVVQSGTGEIESISFGSSEESWAAAAAVASQTHVVYVDEPFTKVIAMMPTRYDDIWTAAKGCYKMQPAMADGGEVVIYAPHVTEVSEQHPEIYDIGYHSIEYFTKQWDQFQGVPKGVLAHSTHVRGAGTFDPETGVETNRIKVTLCTQIPQEICEQVNLGYLALEDADFDAWNADPTVFVQENAGEVLYRLTPR</sequence>
<proteinExistence type="predicted"/>
<gene>
    <name evidence="2" type="ORF">C1706_09320</name>
</gene>
<dbReference type="GO" id="GO:0050043">
    <property type="term" value="F:lactate racemase activity"/>
    <property type="evidence" value="ECO:0007669"/>
    <property type="project" value="InterPro"/>
</dbReference>
<accession>A0A4Q2EG20</accession>
<dbReference type="EMBL" id="PPCV01000006">
    <property type="protein sequence ID" value="RXW31943.1"/>
    <property type="molecule type" value="Genomic_DNA"/>
</dbReference>
<feature type="domain" description="LarA-like N-terminal" evidence="1">
    <location>
        <begin position="51"/>
        <end position="208"/>
    </location>
</feature>
<evidence type="ECO:0000259" key="1">
    <source>
        <dbReference type="Pfam" id="PF09861"/>
    </source>
</evidence>
<reference evidence="2 3" key="1">
    <citation type="submission" date="2018-01" db="EMBL/GenBank/DDBJ databases">
        <title>Lactibacter flavus gen. nov., sp. nov., a novel bacterium of the family Propionibacteriaceae isolated from raw milk and dairy products.</title>
        <authorList>
            <person name="Wenning M."/>
            <person name="Breitenwieser F."/>
            <person name="Huptas C."/>
            <person name="von Neubeck M."/>
            <person name="Busse H.-J."/>
            <person name="Scherer S."/>
        </authorList>
    </citation>
    <scope>NUCLEOTIDE SEQUENCE [LARGE SCALE GENOMIC DNA]</scope>
    <source>
        <strain evidence="2 3">VG341</strain>
    </source>
</reference>
<dbReference type="Proteomes" id="UP000290624">
    <property type="component" value="Unassembled WGS sequence"/>
</dbReference>
<dbReference type="OrthoDB" id="9770545at2"/>
<evidence type="ECO:0000313" key="2">
    <source>
        <dbReference type="EMBL" id="RXW31943.1"/>
    </source>
</evidence>
<dbReference type="Gene3D" id="3.40.50.11440">
    <property type="match status" value="1"/>
</dbReference>
<dbReference type="PANTHER" id="PTHR33171:SF17">
    <property type="entry name" value="LARA-LIKE N-TERMINAL DOMAIN-CONTAINING PROTEIN"/>
    <property type="match status" value="1"/>
</dbReference>
<protein>
    <recommendedName>
        <fullName evidence="1">LarA-like N-terminal domain-containing protein</fullName>
    </recommendedName>
</protein>
<comment type="caution">
    <text evidence="2">The sequence shown here is derived from an EMBL/GenBank/DDBJ whole genome shotgun (WGS) entry which is preliminary data.</text>
</comment>
<keyword evidence="3" id="KW-1185">Reference proteome</keyword>
<dbReference type="InterPro" id="IPR043166">
    <property type="entry name" value="LarA-like_C"/>
</dbReference>
<dbReference type="Gene3D" id="3.90.226.30">
    <property type="match status" value="1"/>
</dbReference>
<dbReference type="Pfam" id="PF09861">
    <property type="entry name" value="Lar_N"/>
    <property type="match status" value="1"/>
</dbReference>